<dbReference type="Pfam" id="PF07690">
    <property type="entry name" value="MFS_1"/>
    <property type="match status" value="1"/>
</dbReference>
<dbReference type="PROSITE" id="PS50850">
    <property type="entry name" value="MFS"/>
    <property type="match status" value="1"/>
</dbReference>
<keyword evidence="10" id="KW-1185">Reference proteome</keyword>
<feature type="domain" description="Major facilitator superfamily (MFS) profile" evidence="8">
    <location>
        <begin position="44"/>
        <end position="434"/>
    </location>
</feature>
<dbReference type="InterPro" id="IPR036259">
    <property type="entry name" value="MFS_trans_sf"/>
</dbReference>
<feature type="compositionally biased region" description="Basic and acidic residues" evidence="6">
    <location>
        <begin position="1"/>
        <end position="16"/>
    </location>
</feature>
<dbReference type="GO" id="GO:0005886">
    <property type="term" value="C:plasma membrane"/>
    <property type="evidence" value="ECO:0007669"/>
    <property type="project" value="UniProtKB-SubCell"/>
</dbReference>
<dbReference type="Proteomes" id="UP000334019">
    <property type="component" value="Chromosome"/>
</dbReference>
<dbReference type="EMBL" id="CP045851">
    <property type="protein sequence ID" value="QGG95310.1"/>
    <property type="molecule type" value="Genomic_DNA"/>
</dbReference>
<feature type="transmembrane region" description="Helical" evidence="7">
    <location>
        <begin position="109"/>
        <end position="131"/>
    </location>
</feature>
<keyword evidence="5 7" id="KW-0472">Membrane</keyword>
<feature type="transmembrane region" description="Helical" evidence="7">
    <location>
        <begin position="293"/>
        <end position="312"/>
    </location>
</feature>
<evidence type="ECO:0000256" key="3">
    <source>
        <dbReference type="ARBA" id="ARBA00022692"/>
    </source>
</evidence>
<dbReference type="SUPFAM" id="SSF103473">
    <property type="entry name" value="MFS general substrate transporter"/>
    <property type="match status" value="1"/>
</dbReference>
<feature type="transmembrane region" description="Helical" evidence="7">
    <location>
        <begin position="47"/>
        <end position="71"/>
    </location>
</feature>
<dbReference type="AlphaFoldDB" id="A0A5Q2RN34"/>
<organism evidence="9 10">
    <name type="scientific">Actinomarinicola tropica</name>
    <dbReference type="NCBI Taxonomy" id="2789776"/>
    <lineage>
        <taxon>Bacteria</taxon>
        <taxon>Bacillati</taxon>
        <taxon>Actinomycetota</taxon>
        <taxon>Acidimicrobiia</taxon>
        <taxon>Acidimicrobiales</taxon>
        <taxon>Iamiaceae</taxon>
        <taxon>Actinomarinicola</taxon>
    </lineage>
</organism>
<feature type="transmembrane region" description="Helical" evidence="7">
    <location>
        <begin position="384"/>
        <end position="406"/>
    </location>
</feature>
<dbReference type="KEGG" id="atq:GH723_09495"/>
<evidence type="ECO:0000256" key="2">
    <source>
        <dbReference type="ARBA" id="ARBA00022475"/>
    </source>
</evidence>
<evidence type="ECO:0000256" key="7">
    <source>
        <dbReference type="SAM" id="Phobius"/>
    </source>
</evidence>
<accession>A0A5Q2RN34</accession>
<evidence type="ECO:0000259" key="8">
    <source>
        <dbReference type="PROSITE" id="PS50850"/>
    </source>
</evidence>
<evidence type="ECO:0000256" key="6">
    <source>
        <dbReference type="SAM" id="MobiDB-lite"/>
    </source>
</evidence>
<evidence type="ECO:0000256" key="4">
    <source>
        <dbReference type="ARBA" id="ARBA00022989"/>
    </source>
</evidence>
<dbReference type="PANTHER" id="PTHR23513:SF11">
    <property type="entry name" value="STAPHYLOFERRIN A TRANSPORTER"/>
    <property type="match status" value="1"/>
</dbReference>
<proteinExistence type="predicted"/>
<sequence length="444" mass="46456">MSQVEDRGAAAGEPHEPPTAGSDAPTTAPPTWRESTFAALSVPAYRLLWYGGVFSFLAVQMQVIARAALAYDLTGSNESLGTVMFWFGVPMLLLTPFGGVAADRFSKRAVILVSQWLLIISSALLAIVLIADVIAFWMLPASSAVQAAAFAFLGPARMAFTSDLVGRQRLGNAVVLQQMSMNGTRVFGPSIAGLLTSIAWFGYEGAYITTAILTIVASVMTMRLPPGSPAPGKVTQRPLREFADGLRYVRANPHVGLLLVVSLVVVMSAFPYISFLASLSKDVFGFGESNAGYGFMSGATAIGAVSASLFIAGRSGGPGVWKVQAAAGAAFGIGLVLLAAAPTFLVSLVVLVLVGGATSAFQALNNTMVLMASESAYHGRVQSLMMLGFSGFGLMALPLGVVADAIGLRTTFAIMGTVTTVAMGVYFVVRPILERSHPMVVHDE</sequence>
<dbReference type="PANTHER" id="PTHR23513">
    <property type="entry name" value="INTEGRAL MEMBRANE EFFLUX PROTEIN-RELATED"/>
    <property type="match status" value="1"/>
</dbReference>
<dbReference type="InterPro" id="IPR011701">
    <property type="entry name" value="MFS"/>
</dbReference>
<feature type="transmembrane region" description="Helical" evidence="7">
    <location>
        <begin position="83"/>
        <end position="102"/>
    </location>
</feature>
<reference evidence="9 10" key="1">
    <citation type="submission" date="2019-11" db="EMBL/GenBank/DDBJ databases">
        <authorList>
            <person name="He Y."/>
        </authorList>
    </citation>
    <scope>NUCLEOTIDE SEQUENCE [LARGE SCALE GENOMIC DNA]</scope>
    <source>
        <strain evidence="9 10">SCSIO 58843</strain>
    </source>
</reference>
<dbReference type="Gene3D" id="1.20.1250.20">
    <property type="entry name" value="MFS general substrate transporter like domains"/>
    <property type="match status" value="1"/>
</dbReference>
<evidence type="ECO:0000256" key="5">
    <source>
        <dbReference type="ARBA" id="ARBA00023136"/>
    </source>
</evidence>
<evidence type="ECO:0000313" key="10">
    <source>
        <dbReference type="Proteomes" id="UP000334019"/>
    </source>
</evidence>
<keyword evidence="3 7" id="KW-0812">Transmembrane</keyword>
<dbReference type="GO" id="GO:0022857">
    <property type="term" value="F:transmembrane transporter activity"/>
    <property type="evidence" value="ECO:0007669"/>
    <property type="project" value="InterPro"/>
</dbReference>
<feature type="transmembrane region" description="Helical" evidence="7">
    <location>
        <begin position="344"/>
        <end position="364"/>
    </location>
</feature>
<keyword evidence="4 7" id="KW-1133">Transmembrane helix</keyword>
<keyword evidence="2" id="KW-1003">Cell membrane</keyword>
<dbReference type="InterPro" id="IPR020846">
    <property type="entry name" value="MFS_dom"/>
</dbReference>
<evidence type="ECO:0000256" key="1">
    <source>
        <dbReference type="ARBA" id="ARBA00004651"/>
    </source>
</evidence>
<comment type="subcellular location">
    <subcellularLocation>
        <location evidence="1">Cell membrane</location>
        <topology evidence="1">Multi-pass membrane protein</topology>
    </subcellularLocation>
</comment>
<dbReference type="CDD" id="cd06173">
    <property type="entry name" value="MFS_MefA_like"/>
    <property type="match status" value="1"/>
</dbReference>
<feature type="region of interest" description="Disordered" evidence="6">
    <location>
        <begin position="1"/>
        <end position="29"/>
    </location>
</feature>
<feature type="transmembrane region" description="Helical" evidence="7">
    <location>
        <begin position="412"/>
        <end position="429"/>
    </location>
</feature>
<evidence type="ECO:0000313" key="9">
    <source>
        <dbReference type="EMBL" id="QGG95310.1"/>
    </source>
</evidence>
<name>A0A5Q2RN34_9ACTN</name>
<feature type="transmembrane region" description="Helical" evidence="7">
    <location>
        <begin position="255"/>
        <end position="273"/>
    </location>
</feature>
<gene>
    <name evidence="9" type="ORF">GH723_09495</name>
</gene>
<protein>
    <submittedName>
        <fullName evidence="9">MFS transporter</fullName>
    </submittedName>
</protein>